<sequence length="68" mass="7687">MMNLEKVNNLKFLLISIALILIGYSINLIGWNIGTITIVYFGLGLFFLGIISFIILLYLALIKIVNRI</sequence>
<proteinExistence type="predicted"/>
<gene>
    <name evidence="2" type="ORF">HMH06_02060</name>
</gene>
<dbReference type="RefSeq" id="WP_221411925.1">
    <property type="nucleotide sequence ID" value="NZ_CP104209.1"/>
</dbReference>
<protein>
    <submittedName>
        <fullName evidence="2">Uncharacterized protein</fullName>
    </submittedName>
</protein>
<keyword evidence="1" id="KW-1133">Transmembrane helix</keyword>
<evidence type="ECO:0000256" key="1">
    <source>
        <dbReference type="SAM" id="Phobius"/>
    </source>
</evidence>
<keyword evidence="1" id="KW-0472">Membrane</keyword>
<dbReference type="EMBL" id="JABFOQ010000002">
    <property type="protein sequence ID" value="NOJ74642.1"/>
    <property type="molecule type" value="Genomic_DNA"/>
</dbReference>
<evidence type="ECO:0000313" key="3">
    <source>
        <dbReference type="Proteomes" id="UP000580344"/>
    </source>
</evidence>
<keyword evidence="3" id="KW-1185">Reference proteome</keyword>
<evidence type="ECO:0000313" key="2">
    <source>
        <dbReference type="EMBL" id="NOJ74642.1"/>
    </source>
</evidence>
<feature type="transmembrane region" description="Helical" evidence="1">
    <location>
        <begin position="39"/>
        <end position="61"/>
    </location>
</feature>
<organism evidence="2 3">
    <name type="scientific">Empedobacter stercoris</name>
    <dbReference type="NCBI Taxonomy" id="1628248"/>
    <lineage>
        <taxon>Bacteria</taxon>
        <taxon>Pseudomonadati</taxon>
        <taxon>Bacteroidota</taxon>
        <taxon>Flavobacteriia</taxon>
        <taxon>Flavobacteriales</taxon>
        <taxon>Weeksellaceae</taxon>
        <taxon>Empedobacter</taxon>
    </lineage>
</organism>
<dbReference type="Proteomes" id="UP000580344">
    <property type="component" value="Unassembled WGS sequence"/>
</dbReference>
<name>A0ABX1WJB6_9FLAO</name>
<reference evidence="2 3" key="1">
    <citation type="submission" date="2020-05" db="EMBL/GenBank/DDBJ databases">
        <title>Tigecycline resistant gene in Empedobacter stercoris.</title>
        <authorList>
            <person name="Chen Y."/>
            <person name="Cheng Y."/>
            <person name="Zhou K."/>
        </authorList>
    </citation>
    <scope>NUCLEOTIDE SEQUENCE [LARGE SCALE GENOMIC DNA]</scope>
    <source>
        <strain evidence="2 3">ES202</strain>
    </source>
</reference>
<feature type="transmembrane region" description="Helical" evidence="1">
    <location>
        <begin position="12"/>
        <end position="33"/>
    </location>
</feature>
<keyword evidence="1" id="KW-0812">Transmembrane</keyword>
<accession>A0ABX1WJB6</accession>
<comment type="caution">
    <text evidence="2">The sequence shown here is derived from an EMBL/GenBank/DDBJ whole genome shotgun (WGS) entry which is preliminary data.</text>
</comment>